<proteinExistence type="predicted"/>
<gene>
    <name evidence="2" type="ORF">S01H1_16945</name>
</gene>
<protein>
    <recommendedName>
        <fullName evidence="1">Heparin-sulfate lyase N-terminal domain-containing protein</fullName>
    </recommendedName>
</protein>
<dbReference type="Gene3D" id="1.50.10.100">
    <property type="entry name" value="Chondroitin AC/alginate lyase"/>
    <property type="match status" value="1"/>
</dbReference>
<organism evidence="2">
    <name type="scientific">marine sediment metagenome</name>
    <dbReference type="NCBI Taxonomy" id="412755"/>
    <lineage>
        <taxon>unclassified sequences</taxon>
        <taxon>metagenomes</taxon>
        <taxon>ecological metagenomes</taxon>
    </lineage>
</organism>
<accession>X0SWP7</accession>
<reference evidence="2" key="1">
    <citation type="journal article" date="2014" name="Front. Microbiol.">
        <title>High frequency of phylogenetically diverse reductive dehalogenase-homologous genes in deep subseafloor sedimentary metagenomes.</title>
        <authorList>
            <person name="Kawai M."/>
            <person name="Futagami T."/>
            <person name="Toyoda A."/>
            <person name="Takaki Y."/>
            <person name="Nishi S."/>
            <person name="Hori S."/>
            <person name="Arai W."/>
            <person name="Tsubouchi T."/>
            <person name="Morono Y."/>
            <person name="Uchiyama I."/>
            <person name="Ito T."/>
            <person name="Fujiyama A."/>
            <person name="Inagaki F."/>
            <person name="Takami H."/>
        </authorList>
    </citation>
    <scope>NUCLEOTIDE SEQUENCE</scope>
    <source>
        <strain evidence="2">Expedition CK06-06</strain>
    </source>
</reference>
<dbReference type="PANTHER" id="PTHR39210:SF1">
    <property type="entry name" value="HEPARIN-SULFATE LYASE"/>
    <property type="match status" value="1"/>
</dbReference>
<dbReference type="Pfam" id="PF16889">
    <property type="entry name" value="Hepar_II_III_N"/>
    <property type="match status" value="1"/>
</dbReference>
<evidence type="ECO:0000313" key="2">
    <source>
        <dbReference type="EMBL" id="GAF68230.1"/>
    </source>
</evidence>
<feature type="non-terminal residue" evidence="2">
    <location>
        <position position="317"/>
    </location>
</feature>
<comment type="caution">
    <text evidence="2">The sequence shown here is derived from an EMBL/GenBank/DDBJ whole genome shotgun (WGS) entry which is preliminary data.</text>
</comment>
<dbReference type="PANTHER" id="PTHR39210">
    <property type="entry name" value="HEPARIN-SULFATE LYASE"/>
    <property type="match status" value="1"/>
</dbReference>
<dbReference type="InterPro" id="IPR008929">
    <property type="entry name" value="Chondroitin_lyas"/>
</dbReference>
<dbReference type="SUPFAM" id="SSF48230">
    <property type="entry name" value="Chondroitin AC/alginate lyase"/>
    <property type="match status" value="1"/>
</dbReference>
<dbReference type="InterPro" id="IPR031680">
    <property type="entry name" value="Hepar_II_III_N"/>
</dbReference>
<dbReference type="EMBL" id="BARS01008947">
    <property type="protein sequence ID" value="GAF68230.1"/>
    <property type="molecule type" value="Genomic_DNA"/>
</dbReference>
<dbReference type="AlphaFoldDB" id="X0SWP7"/>
<sequence>MNHREIPRLIRTLRHLRSEQLIGRARRMLRSEVTPIPVSSPPPTLRVREPLAPYLGPPDHVSWKGPGRIRLINREVRFRDGIDWDFTGEGPLWAYHLHQFDWARCPELSPQDRLGAMLDWVERHPRGIGWDAGPISLRTFSWVKLLTTPGALPDDPQSRAAIYASLASQLATLARNLEVHLLANHYLWNLLALVLAGVAFEGEEADRWLGHESALRGQLEEQVLSDGAHYERSPMYHSLLLENLLDLVNAVASAPGRCSEALLSLLRAKASQMLGALRVWTHPDGEIALFGDSALGIAQTPPDLEHYAAGLEGRIQA</sequence>
<feature type="domain" description="Heparin-sulfate lyase N-terminal" evidence="1">
    <location>
        <begin position="182"/>
        <end position="294"/>
    </location>
</feature>
<evidence type="ECO:0000259" key="1">
    <source>
        <dbReference type="Pfam" id="PF16889"/>
    </source>
</evidence>
<name>X0SWP7_9ZZZZ</name>